<dbReference type="PANTHER" id="PTHR45228:SF5">
    <property type="entry name" value="CYCLIC DI-GMP PHOSPHODIESTERASE VC_1348-RELATED"/>
    <property type="match status" value="1"/>
</dbReference>
<dbReference type="InterPro" id="IPR052020">
    <property type="entry name" value="Cyclic_di-GMP/3'3'-cGAMP_PDE"/>
</dbReference>
<organism evidence="3 4">
    <name type="scientific">candidate division LCP-89 bacterium B3_LCP</name>
    <dbReference type="NCBI Taxonomy" id="2012998"/>
    <lineage>
        <taxon>Bacteria</taxon>
        <taxon>Pseudomonadati</taxon>
        <taxon>Bacteria division LCP-89</taxon>
    </lineage>
</organism>
<accession>A0A532UPK0</accession>
<comment type="caution">
    <text evidence="3">The sequence shown here is derived from an EMBL/GenBank/DDBJ whole genome shotgun (WGS) entry which is preliminary data.</text>
</comment>
<dbReference type="Pfam" id="PF13426">
    <property type="entry name" value="PAS_9"/>
    <property type="match status" value="1"/>
</dbReference>
<gene>
    <name evidence="3" type="ORF">CEE37_14765</name>
</gene>
<evidence type="ECO:0000313" key="3">
    <source>
        <dbReference type="EMBL" id="TKJ36843.1"/>
    </source>
</evidence>
<evidence type="ECO:0000313" key="4">
    <source>
        <dbReference type="Proteomes" id="UP000319619"/>
    </source>
</evidence>
<feature type="domain" description="HD-GYP" evidence="2">
    <location>
        <begin position="128"/>
        <end position="338"/>
    </location>
</feature>
<dbReference type="PROSITE" id="PS50112">
    <property type="entry name" value="PAS"/>
    <property type="match status" value="1"/>
</dbReference>
<dbReference type="InterPro" id="IPR037522">
    <property type="entry name" value="HD_GYP_dom"/>
</dbReference>
<dbReference type="SUPFAM" id="SSF55785">
    <property type="entry name" value="PYP-like sensor domain (PAS domain)"/>
    <property type="match status" value="1"/>
</dbReference>
<dbReference type="PANTHER" id="PTHR45228">
    <property type="entry name" value="CYCLIC DI-GMP PHOSPHODIESTERASE TM_0186-RELATED"/>
    <property type="match status" value="1"/>
</dbReference>
<dbReference type="Pfam" id="PF13487">
    <property type="entry name" value="HD_5"/>
    <property type="match status" value="1"/>
</dbReference>
<dbReference type="InterPro" id="IPR003607">
    <property type="entry name" value="HD/PDEase_dom"/>
</dbReference>
<dbReference type="InterPro" id="IPR035965">
    <property type="entry name" value="PAS-like_dom_sf"/>
</dbReference>
<dbReference type="Proteomes" id="UP000319619">
    <property type="component" value="Unassembled WGS sequence"/>
</dbReference>
<name>A0A532UPK0_UNCL8</name>
<evidence type="ECO:0000259" key="2">
    <source>
        <dbReference type="PROSITE" id="PS51832"/>
    </source>
</evidence>
<dbReference type="NCBIfam" id="TIGR00229">
    <property type="entry name" value="sensory_box"/>
    <property type="match status" value="1"/>
</dbReference>
<dbReference type="CDD" id="cd00077">
    <property type="entry name" value="HDc"/>
    <property type="match status" value="1"/>
</dbReference>
<dbReference type="InterPro" id="IPR000014">
    <property type="entry name" value="PAS"/>
</dbReference>
<dbReference type="EMBL" id="NJBN01000015">
    <property type="protein sequence ID" value="TKJ36843.1"/>
    <property type="molecule type" value="Genomic_DNA"/>
</dbReference>
<dbReference type="Gene3D" id="1.10.3210.10">
    <property type="entry name" value="Hypothetical protein af1432"/>
    <property type="match status" value="1"/>
</dbReference>
<dbReference type="Gene3D" id="3.30.450.20">
    <property type="entry name" value="PAS domain"/>
    <property type="match status" value="1"/>
</dbReference>
<feature type="domain" description="PAS" evidence="1">
    <location>
        <begin position="8"/>
        <end position="68"/>
    </location>
</feature>
<dbReference type="SMART" id="SM00471">
    <property type="entry name" value="HDc"/>
    <property type="match status" value="1"/>
</dbReference>
<reference evidence="3 4" key="1">
    <citation type="submission" date="2017-06" db="EMBL/GenBank/DDBJ databases">
        <title>Novel microbial phyla capable of carbon fixation and sulfur reduction in deep-sea sediments.</title>
        <authorList>
            <person name="Huang J."/>
            <person name="Baker B."/>
            <person name="Wang Y."/>
        </authorList>
    </citation>
    <scope>NUCLEOTIDE SEQUENCE [LARGE SCALE GENOMIC DNA]</scope>
    <source>
        <strain evidence="3">B3_LCP</strain>
    </source>
</reference>
<sequence length="338" mass="38346">MELALESRLVLESTDIEIVVLDLDYNIIDANPACLEKTGKHREVIIGQSAREIWDEPSYQQITEDLQRQRSFHGEVRELSPEGERRIVHYNISSVKNNGHLEGYAGFGRPVLDTDHYEAELQQRMEQLRKTQGAAMVGLAKLAEIRDPETGLHLERMSNYSRLIAEEMSTLPDYDLYITEDYIQDIYNSSPLHDIGKVGIPDAILLKPGRLTPEEFEIMKEHSAIGGDALRAADKQLSGESFLTLGKEIAYHHHEKWDGSGYPDGLANVDIPLSARIVALADVYDALTSKRVYKEAVSHDQARAIILESSGSHFDENIVRTFLKREQEFLKVQDRFKD</sequence>
<dbReference type="SUPFAM" id="SSF109604">
    <property type="entry name" value="HD-domain/PDEase-like"/>
    <property type="match status" value="1"/>
</dbReference>
<dbReference type="PROSITE" id="PS51832">
    <property type="entry name" value="HD_GYP"/>
    <property type="match status" value="1"/>
</dbReference>
<dbReference type="AlphaFoldDB" id="A0A532UPK0"/>
<proteinExistence type="predicted"/>
<dbReference type="SMART" id="SM00091">
    <property type="entry name" value="PAS"/>
    <property type="match status" value="1"/>
</dbReference>
<dbReference type="CDD" id="cd00130">
    <property type="entry name" value="PAS"/>
    <property type="match status" value="1"/>
</dbReference>
<evidence type="ECO:0000259" key="1">
    <source>
        <dbReference type="PROSITE" id="PS50112"/>
    </source>
</evidence>
<protein>
    <submittedName>
        <fullName evidence="3">Uncharacterized protein</fullName>
    </submittedName>
</protein>